<dbReference type="EMBL" id="JOJP01000001">
    <property type="protein sequence ID" value="KEI70811.1"/>
    <property type="molecule type" value="Genomic_DNA"/>
</dbReference>
<keyword evidence="2" id="KW-1185">Reference proteome</keyword>
<dbReference type="InterPro" id="IPR012673">
    <property type="entry name" value="T3SS_SynN"/>
</dbReference>
<dbReference type="Proteomes" id="UP000027997">
    <property type="component" value="Unassembled WGS sequence"/>
</dbReference>
<dbReference type="STRING" id="305900.GV64_08665"/>
<proteinExistence type="predicted"/>
<accession>A0A081K9I5</accession>
<dbReference type="CDD" id="cd17031">
    <property type="entry name" value="T3SC_IA_SycN-like"/>
    <property type="match status" value="1"/>
</dbReference>
<dbReference type="Pfam" id="PF21665">
    <property type="entry name" value="Type_III_SycN"/>
    <property type="match status" value="1"/>
</dbReference>
<dbReference type="GO" id="GO:0009306">
    <property type="term" value="P:protein secretion"/>
    <property type="evidence" value="ECO:0007669"/>
    <property type="project" value="InterPro"/>
</dbReference>
<dbReference type="RefSeq" id="WP_020580573.1">
    <property type="nucleotide sequence ID" value="NZ_JOJP01000001.1"/>
</dbReference>
<evidence type="ECO:0008006" key="3">
    <source>
        <dbReference type="Google" id="ProtNLM"/>
    </source>
</evidence>
<evidence type="ECO:0000313" key="1">
    <source>
        <dbReference type="EMBL" id="KEI70811.1"/>
    </source>
</evidence>
<dbReference type="SUPFAM" id="SSF69635">
    <property type="entry name" value="Type III secretory system chaperone-like"/>
    <property type="match status" value="1"/>
</dbReference>
<comment type="caution">
    <text evidence="1">The sequence shown here is derived from an EMBL/GenBank/DDBJ whole genome shotgun (WGS) entry which is preliminary data.</text>
</comment>
<evidence type="ECO:0000313" key="2">
    <source>
        <dbReference type="Proteomes" id="UP000027997"/>
    </source>
</evidence>
<protein>
    <recommendedName>
        <fullName evidence="3">Type III secretion chaperone SycN</fullName>
    </recommendedName>
</protein>
<dbReference type="AlphaFoldDB" id="A0A081K9I5"/>
<gene>
    <name evidence="1" type="ORF">GV64_08665</name>
</gene>
<organism evidence="1 2">
    <name type="scientific">Endozoicomonas elysicola</name>
    <dbReference type="NCBI Taxonomy" id="305900"/>
    <lineage>
        <taxon>Bacteria</taxon>
        <taxon>Pseudomonadati</taxon>
        <taxon>Pseudomonadota</taxon>
        <taxon>Gammaproteobacteria</taxon>
        <taxon>Oceanospirillales</taxon>
        <taxon>Endozoicomonadaceae</taxon>
        <taxon>Endozoicomonas</taxon>
    </lineage>
</organism>
<name>A0A081K9I5_9GAMM</name>
<dbReference type="eggNOG" id="ENOG5033E8X">
    <property type="taxonomic scope" value="Bacteria"/>
</dbReference>
<sequence length="122" mass="13989">MDWRNNVITELGEGMGIRGLDFGDTGVVCFQIEGAGSLYMEQKEDGILMYLVREMDSFNSLPILERALAECHYKKSFPYPLQVGVQENQLFICLFIHDVDFNRPSVESAMQFLMNKVDELKL</sequence>
<reference evidence="1 2" key="1">
    <citation type="submission" date="2014-06" db="EMBL/GenBank/DDBJ databases">
        <title>Whole Genome Sequences of Three Symbiotic Endozoicomonas Bacteria.</title>
        <authorList>
            <person name="Neave M.J."/>
            <person name="Apprill A."/>
            <person name="Voolstra C.R."/>
        </authorList>
    </citation>
    <scope>NUCLEOTIDE SEQUENCE [LARGE SCALE GENOMIC DNA]</scope>
    <source>
        <strain evidence="1 2">DSM 22380</strain>
    </source>
</reference>
<dbReference type="Gene3D" id="3.30.1460.10">
    <property type="match status" value="1"/>
</dbReference>